<feature type="region of interest" description="Disordered" evidence="1">
    <location>
        <begin position="1"/>
        <end position="26"/>
    </location>
</feature>
<evidence type="ECO:0000256" key="1">
    <source>
        <dbReference type="SAM" id="MobiDB-lite"/>
    </source>
</evidence>
<reference evidence="2" key="1">
    <citation type="submission" date="2015-04" db="EMBL/GenBank/DDBJ databases">
        <title>The genome sequence of the plant pathogenic Rhizarian Plasmodiophora brassicae reveals insights in its biotrophic life cycle and the origin of chitin synthesis.</title>
        <authorList>
            <person name="Schwelm A."/>
            <person name="Fogelqvist J."/>
            <person name="Knaust A."/>
            <person name="Julke S."/>
            <person name="Lilja T."/>
            <person name="Dhandapani V."/>
            <person name="Bonilla-Rosso G."/>
            <person name="Karlsson M."/>
            <person name="Shevchenko A."/>
            <person name="Choi S.R."/>
            <person name="Kim H.G."/>
            <person name="Park J.Y."/>
            <person name="Lim Y.P."/>
            <person name="Ludwig-Muller J."/>
            <person name="Dixelius C."/>
        </authorList>
    </citation>
    <scope>NUCLEOTIDE SEQUENCE</scope>
    <source>
        <tissue evidence="2">Potato root galls</tissue>
    </source>
</reference>
<organism evidence="2">
    <name type="scientific">Spongospora subterranea</name>
    <dbReference type="NCBI Taxonomy" id="70186"/>
    <lineage>
        <taxon>Eukaryota</taxon>
        <taxon>Sar</taxon>
        <taxon>Rhizaria</taxon>
        <taxon>Endomyxa</taxon>
        <taxon>Phytomyxea</taxon>
        <taxon>Plasmodiophorida</taxon>
        <taxon>Plasmodiophoridae</taxon>
        <taxon>Spongospora</taxon>
    </lineage>
</organism>
<dbReference type="AlphaFoldDB" id="A0A0H5REL4"/>
<name>A0A0H5REL4_9EUKA</name>
<protein>
    <submittedName>
        <fullName evidence="2">Uncharacterized protein</fullName>
    </submittedName>
</protein>
<sequence>EADRGKAVEDQRKRRQEQDKRRREKAIATRHIDQKLYTISLRKPGIWRAMKARELELQQQEQGCGVGEVVAQMDLLPKNTTGTGGNIDGAVDGHKLIDEYVNRVLHQ</sequence>
<dbReference type="EMBL" id="HACM01012233">
    <property type="protein sequence ID" value="CRZ12675.1"/>
    <property type="molecule type" value="Transcribed_RNA"/>
</dbReference>
<accession>A0A0H5REL4</accession>
<evidence type="ECO:0000313" key="2">
    <source>
        <dbReference type="EMBL" id="CRZ12675.1"/>
    </source>
</evidence>
<feature type="non-terminal residue" evidence="2">
    <location>
        <position position="1"/>
    </location>
</feature>
<proteinExistence type="predicted"/>